<keyword evidence="2" id="KW-1185">Reference proteome</keyword>
<dbReference type="AlphaFoldDB" id="A0A3Q3J8U1"/>
<organism evidence="1 2">
    <name type="scientific">Monopterus albus</name>
    <name type="common">Swamp eel</name>
    <dbReference type="NCBI Taxonomy" id="43700"/>
    <lineage>
        <taxon>Eukaryota</taxon>
        <taxon>Metazoa</taxon>
        <taxon>Chordata</taxon>
        <taxon>Craniata</taxon>
        <taxon>Vertebrata</taxon>
        <taxon>Euteleostomi</taxon>
        <taxon>Actinopterygii</taxon>
        <taxon>Neopterygii</taxon>
        <taxon>Teleostei</taxon>
        <taxon>Neoteleostei</taxon>
        <taxon>Acanthomorphata</taxon>
        <taxon>Anabantaria</taxon>
        <taxon>Synbranchiformes</taxon>
        <taxon>Synbranchidae</taxon>
        <taxon>Monopterus</taxon>
    </lineage>
</organism>
<reference evidence="1" key="1">
    <citation type="submission" date="2025-08" db="UniProtKB">
        <authorList>
            <consortium name="Ensembl"/>
        </authorList>
    </citation>
    <scope>IDENTIFICATION</scope>
</reference>
<evidence type="ECO:0000313" key="1">
    <source>
        <dbReference type="Ensembl" id="ENSMALP00000015148.1"/>
    </source>
</evidence>
<dbReference type="Proteomes" id="UP000261600">
    <property type="component" value="Unplaced"/>
</dbReference>
<proteinExistence type="predicted"/>
<protein>
    <submittedName>
        <fullName evidence="1">Uncharacterized protein</fullName>
    </submittedName>
</protein>
<name>A0A3Q3J8U1_MONAL</name>
<accession>A0A3Q3J8U1</accession>
<dbReference type="Ensembl" id="ENSMALT00000015456.1">
    <property type="protein sequence ID" value="ENSMALP00000015148.1"/>
    <property type="gene ID" value="ENSMALG00000010653.1"/>
</dbReference>
<sequence>MTYSHKPVSFETNVSVDGAVLTMTQSGQSVSFRRWHEFVVTELAPAHHIRENSQRSLTTHRFTVTFLLRSSLTPPLSSPLSLLCRTTACQHAQVPL</sequence>
<reference evidence="1" key="2">
    <citation type="submission" date="2025-09" db="UniProtKB">
        <authorList>
            <consortium name="Ensembl"/>
        </authorList>
    </citation>
    <scope>IDENTIFICATION</scope>
</reference>
<evidence type="ECO:0000313" key="2">
    <source>
        <dbReference type="Proteomes" id="UP000261600"/>
    </source>
</evidence>